<evidence type="ECO:0000259" key="1">
    <source>
        <dbReference type="Pfam" id="PF10141"/>
    </source>
</evidence>
<dbReference type="Pfam" id="PF10141">
    <property type="entry name" value="ssDNA-exonuc_C"/>
    <property type="match status" value="1"/>
</dbReference>
<evidence type="ECO:0000313" key="3">
    <source>
        <dbReference type="Proteomes" id="UP000285625"/>
    </source>
</evidence>
<evidence type="ECO:0000313" key="2">
    <source>
        <dbReference type="EMBL" id="RIO46449.1"/>
    </source>
</evidence>
<feature type="non-terminal residue" evidence="2">
    <location>
        <position position="1"/>
    </location>
</feature>
<gene>
    <name evidence="2" type="ORF">BUZ57_04870</name>
</gene>
<dbReference type="InterPro" id="IPR018779">
    <property type="entry name" value="RecJ_C"/>
</dbReference>
<feature type="domain" description="Single-stranded-DNA-specific exonuclease RecJ C-terminal" evidence="1">
    <location>
        <begin position="1"/>
        <end position="51"/>
    </location>
</feature>
<dbReference type="Proteomes" id="UP000285625">
    <property type="component" value="Unassembled WGS sequence"/>
</dbReference>
<name>A0A418JK57_STAHY</name>
<dbReference type="EMBL" id="QXVO01000010">
    <property type="protein sequence ID" value="RIO46449.1"/>
    <property type="molecule type" value="Genomic_DNA"/>
</dbReference>
<accession>A0A418JK57</accession>
<reference evidence="2 3" key="1">
    <citation type="journal article" date="2016" name="Front. Microbiol.">
        <title>Comprehensive Phylogenetic Analysis of Bovine Non-aureus Staphylococci Species Based on Whole-Genome Sequencing.</title>
        <authorList>
            <person name="Naushad S."/>
            <person name="Barkema H.W."/>
            <person name="Luby C."/>
            <person name="Condas L.A."/>
            <person name="Nobrega D.B."/>
            <person name="Carson D.A."/>
            <person name="De Buck J."/>
        </authorList>
    </citation>
    <scope>NUCLEOTIDE SEQUENCE [LARGE SCALE GENOMIC DNA]</scope>
    <source>
        <strain evidence="2 3">SNUC 5959</strain>
    </source>
</reference>
<proteinExistence type="predicted"/>
<comment type="caution">
    <text evidence="2">The sequence shown here is derived from an EMBL/GenBank/DDBJ whole genome shotgun (WGS) entry which is preliminary data.</text>
</comment>
<dbReference type="RefSeq" id="WP_142923187.1">
    <property type="nucleotide sequence ID" value="NZ_QXVO01000010.1"/>
</dbReference>
<sequence length="59" mass="7021">FITQNDGIIKINTTAPKQDITSSRVYQGRLHRIDVEKQLLYAEFPSLQQWMENEMHEEE</sequence>
<organism evidence="2 3">
    <name type="scientific">Staphylococcus hyicus</name>
    <dbReference type="NCBI Taxonomy" id="1284"/>
    <lineage>
        <taxon>Bacteria</taxon>
        <taxon>Bacillati</taxon>
        <taxon>Bacillota</taxon>
        <taxon>Bacilli</taxon>
        <taxon>Bacillales</taxon>
        <taxon>Staphylococcaceae</taxon>
        <taxon>Staphylococcus</taxon>
    </lineage>
</organism>
<dbReference type="AlphaFoldDB" id="A0A418JK57"/>
<protein>
    <recommendedName>
        <fullName evidence="1">Single-stranded-DNA-specific exonuclease RecJ C-terminal domain-containing protein</fullName>
    </recommendedName>
</protein>